<accession>D6WHC0</accession>
<dbReference type="AlphaFoldDB" id="D6WHC0"/>
<organism evidence="1 2">
    <name type="scientific">Tribolium castaneum</name>
    <name type="common">Red flour beetle</name>
    <dbReference type="NCBI Taxonomy" id="7070"/>
    <lineage>
        <taxon>Eukaryota</taxon>
        <taxon>Metazoa</taxon>
        <taxon>Ecdysozoa</taxon>
        <taxon>Arthropoda</taxon>
        <taxon>Hexapoda</taxon>
        <taxon>Insecta</taxon>
        <taxon>Pterygota</taxon>
        <taxon>Neoptera</taxon>
        <taxon>Endopterygota</taxon>
        <taxon>Coleoptera</taxon>
        <taxon>Polyphaga</taxon>
        <taxon>Cucujiformia</taxon>
        <taxon>Tenebrionidae</taxon>
        <taxon>Tenebrionidae incertae sedis</taxon>
        <taxon>Tribolium</taxon>
    </lineage>
</organism>
<reference evidence="1 2" key="2">
    <citation type="journal article" date="2010" name="Nucleic Acids Res.">
        <title>BeetleBase in 2010: revisions to provide comprehensive genomic information for Tribolium castaneum.</title>
        <authorList>
            <person name="Kim H.S."/>
            <person name="Murphy T."/>
            <person name="Xia J."/>
            <person name="Caragea D."/>
            <person name="Park Y."/>
            <person name="Beeman R.W."/>
            <person name="Lorenzen M.D."/>
            <person name="Butcher S."/>
            <person name="Manak J.R."/>
            <person name="Brown S.J."/>
        </authorList>
    </citation>
    <scope>GENOME REANNOTATION</scope>
    <source>
        <strain evidence="1 2">Georgia GA2</strain>
    </source>
</reference>
<dbReference type="InParanoid" id="D6WHC0"/>
<protein>
    <submittedName>
        <fullName evidence="1">Uncharacterized protein</fullName>
    </submittedName>
</protein>
<dbReference type="Proteomes" id="UP000007266">
    <property type="component" value="Linkage group 3"/>
</dbReference>
<dbReference type="HOGENOM" id="CLU_2779147_0_0_1"/>
<evidence type="ECO:0000313" key="1">
    <source>
        <dbReference type="EMBL" id="EFA00111.1"/>
    </source>
</evidence>
<dbReference type="EMBL" id="KQ971321">
    <property type="protein sequence ID" value="EFA00111.1"/>
    <property type="molecule type" value="Genomic_DNA"/>
</dbReference>
<proteinExistence type="predicted"/>
<reference evidence="1 2" key="1">
    <citation type="journal article" date="2008" name="Nature">
        <title>The genome of the model beetle and pest Tribolium castaneum.</title>
        <authorList>
            <consortium name="Tribolium Genome Sequencing Consortium"/>
            <person name="Richards S."/>
            <person name="Gibbs R.A."/>
            <person name="Weinstock G.M."/>
            <person name="Brown S.J."/>
            <person name="Denell R."/>
            <person name="Beeman R.W."/>
            <person name="Gibbs R."/>
            <person name="Beeman R.W."/>
            <person name="Brown S.J."/>
            <person name="Bucher G."/>
            <person name="Friedrich M."/>
            <person name="Grimmelikhuijzen C.J."/>
            <person name="Klingler M."/>
            <person name="Lorenzen M."/>
            <person name="Richards S."/>
            <person name="Roth S."/>
            <person name="Schroder R."/>
            <person name="Tautz D."/>
            <person name="Zdobnov E.M."/>
            <person name="Muzny D."/>
            <person name="Gibbs R.A."/>
            <person name="Weinstock G.M."/>
            <person name="Attaway T."/>
            <person name="Bell S."/>
            <person name="Buhay C.J."/>
            <person name="Chandrabose M.N."/>
            <person name="Chavez D."/>
            <person name="Clerk-Blankenburg K.P."/>
            <person name="Cree A."/>
            <person name="Dao M."/>
            <person name="Davis C."/>
            <person name="Chacko J."/>
            <person name="Dinh H."/>
            <person name="Dugan-Rocha S."/>
            <person name="Fowler G."/>
            <person name="Garner T.T."/>
            <person name="Garnes J."/>
            <person name="Gnirke A."/>
            <person name="Hawes A."/>
            <person name="Hernandez J."/>
            <person name="Hines S."/>
            <person name="Holder M."/>
            <person name="Hume J."/>
            <person name="Jhangiani S.N."/>
            <person name="Joshi V."/>
            <person name="Khan Z.M."/>
            <person name="Jackson L."/>
            <person name="Kovar C."/>
            <person name="Kowis A."/>
            <person name="Lee S."/>
            <person name="Lewis L.R."/>
            <person name="Margolis J."/>
            <person name="Morgan M."/>
            <person name="Nazareth L.V."/>
            <person name="Nguyen N."/>
            <person name="Okwuonu G."/>
            <person name="Parker D."/>
            <person name="Richards S."/>
            <person name="Ruiz S.J."/>
            <person name="Santibanez J."/>
            <person name="Savard J."/>
            <person name="Scherer S.E."/>
            <person name="Schneider B."/>
            <person name="Sodergren E."/>
            <person name="Tautz D."/>
            <person name="Vattahil S."/>
            <person name="Villasana D."/>
            <person name="White C.S."/>
            <person name="Wright R."/>
            <person name="Park Y."/>
            <person name="Beeman R.W."/>
            <person name="Lord J."/>
            <person name="Oppert B."/>
            <person name="Lorenzen M."/>
            <person name="Brown S."/>
            <person name="Wang L."/>
            <person name="Savard J."/>
            <person name="Tautz D."/>
            <person name="Richards S."/>
            <person name="Weinstock G."/>
            <person name="Gibbs R.A."/>
            <person name="Liu Y."/>
            <person name="Worley K."/>
            <person name="Weinstock G."/>
            <person name="Elsik C.G."/>
            <person name="Reese J.T."/>
            <person name="Elhaik E."/>
            <person name="Landan G."/>
            <person name="Graur D."/>
            <person name="Arensburger P."/>
            <person name="Atkinson P."/>
            <person name="Beeman R.W."/>
            <person name="Beidler J."/>
            <person name="Brown S.J."/>
            <person name="Demuth J.P."/>
            <person name="Drury D.W."/>
            <person name="Du Y.Z."/>
            <person name="Fujiwara H."/>
            <person name="Lorenzen M."/>
            <person name="Maselli V."/>
            <person name="Osanai M."/>
            <person name="Park Y."/>
            <person name="Robertson H.M."/>
            <person name="Tu Z."/>
            <person name="Wang J.J."/>
            <person name="Wang S."/>
            <person name="Richards S."/>
            <person name="Song H."/>
            <person name="Zhang L."/>
            <person name="Sodergren E."/>
            <person name="Werner D."/>
            <person name="Stanke M."/>
            <person name="Morgenstern B."/>
            <person name="Solovyev V."/>
            <person name="Kosarev P."/>
            <person name="Brown G."/>
            <person name="Chen H.C."/>
            <person name="Ermolaeva O."/>
            <person name="Hlavina W."/>
            <person name="Kapustin Y."/>
            <person name="Kiryutin B."/>
            <person name="Kitts P."/>
            <person name="Maglott D."/>
            <person name="Pruitt K."/>
            <person name="Sapojnikov V."/>
            <person name="Souvorov A."/>
            <person name="Mackey A.J."/>
            <person name="Waterhouse R.M."/>
            <person name="Wyder S."/>
            <person name="Zdobnov E.M."/>
            <person name="Zdobnov E.M."/>
            <person name="Wyder S."/>
            <person name="Kriventseva E.V."/>
            <person name="Kadowaki T."/>
            <person name="Bork P."/>
            <person name="Aranda M."/>
            <person name="Bao R."/>
            <person name="Beermann A."/>
            <person name="Berns N."/>
            <person name="Bolognesi R."/>
            <person name="Bonneton F."/>
            <person name="Bopp D."/>
            <person name="Brown S.J."/>
            <person name="Bucher G."/>
            <person name="Butts T."/>
            <person name="Chaumot A."/>
            <person name="Denell R.E."/>
            <person name="Ferrier D.E."/>
            <person name="Friedrich M."/>
            <person name="Gordon C.M."/>
            <person name="Jindra M."/>
            <person name="Klingler M."/>
            <person name="Lan Q."/>
            <person name="Lattorff H.M."/>
            <person name="Laudet V."/>
            <person name="von Levetsow C."/>
            <person name="Liu Z."/>
            <person name="Lutz R."/>
            <person name="Lynch J.A."/>
            <person name="da Fonseca R.N."/>
            <person name="Posnien N."/>
            <person name="Reuter R."/>
            <person name="Roth S."/>
            <person name="Savard J."/>
            <person name="Schinko J.B."/>
            <person name="Schmitt C."/>
            <person name="Schoppmeier M."/>
            <person name="Schroder R."/>
            <person name="Shippy T.D."/>
            <person name="Simonnet F."/>
            <person name="Marques-Souza H."/>
            <person name="Tautz D."/>
            <person name="Tomoyasu Y."/>
            <person name="Trauner J."/>
            <person name="Van der Zee M."/>
            <person name="Vervoort M."/>
            <person name="Wittkopp N."/>
            <person name="Wimmer E.A."/>
            <person name="Yang X."/>
            <person name="Jones A.K."/>
            <person name="Sattelle D.B."/>
            <person name="Ebert P.R."/>
            <person name="Nelson D."/>
            <person name="Scott J.G."/>
            <person name="Beeman R.W."/>
            <person name="Muthukrishnan S."/>
            <person name="Kramer K.J."/>
            <person name="Arakane Y."/>
            <person name="Beeman R.W."/>
            <person name="Zhu Q."/>
            <person name="Hogenkamp D."/>
            <person name="Dixit R."/>
            <person name="Oppert B."/>
            <person name="Jiang H."/>
            <person name="Zou Z."/>
            <person name="Marshall J."/>
            <person name="Elpidina E."/>
            <person name="Vinokurov K."/>
            <person name="Oppert C."/>
            <person name="Zou Z."/>
            <person name="Evans J."/>
            <person name="Lu Z."/>
            <person name="Zhao P."/>
            <person name="Sumathipala N."/>
            <person name="Altincicek B."/>
            <person name="Vilcinskas A."/>
            <person name="Williams M."/>
            <person name="Hultmark D."/>
            <person name="Hetru C."/>
            <person name="Jiang H."/>
            <person name="Grimmelikhuijzen C.J."/>
            <person name="Hauser F."/>
            <person name="Cazzamali G."/>
            <person name="Williamson M."/>
            <person name="Park Y."/>
            <person name="Li B."/>
            <person name="Tanaka Y."/>
            <person name="Predel R."/>
            <person name="Neupert S."/>
            <person name="Schachtner J."/>
            <person name="Verleyen P."/>
            <person name="Raible F."/>
            <person name="Bork P."/>
            <person name="Friedrich M."/>
            <person name="Walden K.K."/>
            <person name="Robertson H.M."/>
            <person name="Angeli S."/>
            <person name="Foret S."/>
            <person name="Bucher G."/>
            <person name="Schuetz S."/>
            <person name="Maleszka R."/>
            <person name="Wimmer E.A."/>
            <person name="Beeman R.W."/>
            <person name="Lorenzen M."/>
            <person name="Tomoyasu Y."/>
            <person name="Miller S.C."/>
            <person name="Grossmann D."/>
            <person name="Bucher G."/>
        </authorList>
    </citation>
    <scope>NUCLEOTIDE SEQUENCE [LARGE SCALE GENOMIC DNA]</scope>
    <source>
        <strain evidence="1 2">Georgia GA2</strain>
    </source>
</reference>
<evidence type="ECO:0000313" key="2">
    <source>
        <dbReference type="Proteomes" id="UP000007266"/>
    </source>
</evidence>
<name>D6WHC0_TRICA</name>
<keyword evidence="2" id="KW-1185">Reference proteome</keyword>
<sequence length="69" mass="7366">MAGVGLRRCPSVGPRGSAPTLHLFNMRRGAIIGARPGQSADAHRRRMLTSRECARVHSNLDVTVGRGSS</sequence>
<gene>
    <name evidence="1" type="primary">GLEAN_02927</name>
    <name evidence="1" type="ORF">TcasGA2_TC002927</name>
</gene>